<feature type="region of interest" description="Disordered" evidence="1">
    <location>
        <begin position="118"/>
        <end position="149"/>
    </location>
</feature>
<dbReference type="AlphaFoldDB" id="A0A6A7BWC5"/>
<feature type="compositionally biased region" description="Low complexity" evidence="1">
    <location>
        <begin position="84"/>
        <end position="100"/>
    </location>
</feature>
<keyword evidence="3" id="KW-1185">Reference proteome</keyword>
<gene>
    <name evidence="2" type="ORF">K470DRAFT_258855</name>
</gene>
<accession>A0A6A7BWC5</accession>
<dbReference type="GO" id="GO:0005085">
    <property type="term" value="F:guanyl-nucleotide exchange factor activity"/>
    <property type="evidence" value="ECO:0007669"/>
    <property type="project" value="TreeGrafter"/>
</dbReference>
<feature type="region of interest" description="Disordered" evidence="1">
    <location>
        <begin position="173"/>
        <end position="226"/>
    </location>
</feature>
<dbReference type="Proteomes" id="UP000799421">
    <property type="component" value="Unassembled WGS sequence"/>
</dbReference>
<dbReference type="InterPro" id="IPR007681">
    <property type="entry name" value="Mog1"/>
</dbReference>
<protein>
    <recommendedName>
        <fullName evidence="4">NYN domain-containing protein</fullName>
    </recommendedName>
</protein>
<evidence type="ECO:0000256" key="1">
    <source>
        <dbReference type="SAM" id="MobiDB-lite"/>
    </source>
</evidence>
<dbReference type="OrthoDB" id="5590473at2759"/>
<name>A0A6A7BWC5_9PEZI</name>
<proteinExistence type="predicted"/>
<dbReference type="PANTHER" id="PTHR15837:SF5">
    <property type="entry name" value="NYN DOMAIN-CONTAINING PROTEIN"/>
    <property type="match status" value="1"/>
</dbReference>
<dbReference type="GO" id="GO:0006606">
    <property type="term" value="P:protein import into nucleus"/>
    <property type="evidence" value="ECO:0007669"/>
    <property type="project" value="TreeGrafter"/>
</dbReference>
<dbReference type="GO" id="GO:0005634">
    <property type="term" value="C:nucleus"/>
    <property type="evidence" value="ECO:0007669"/>
    <property type="project" value="TreeGrafter"/>
</dbReference>
<sequence length="550" mass="60750">MGPQKEAKPWLSDVIELAKSFQPVNPININGHNGERVRTTSTGLGDFSALWTFLGTASEGQENPTGSKASLSSQETFIEPNSPPSSQESSAESASQSSPEDGGVSLIGFEGLIAPSIKSPDVASLTKTQKKKLRRREQAAEELSSLKNATDRCLKESSLIEYASDGAIYAKPVSRQRPEAAVETPSESLTKTQRKKQRRKARAAKKAALKPETLSEAEGDQTSKKAPARLASAHIIASHIQPPIQHEGDNTTGKAIITPEMIDLATSRVAQSVAALKKEAPPAQPTPQKAAKTVKLPRLLPNVEANNPEARHWDLFMKIVQTFPEDRKHIVAPMNLTNHNTEPSGIHVFVDASNIFIGFSEHLRRSRGLFMPPVRFSFDALALLMERRRPIAKRVLVGSTPHMHPFDKARDVGYECSILEKVEKVKLPTEREIYFRDLKRQKGKTIDDTKARRIEQGVDEILQLKILESLVDTVPSTTIVLATGDGAQSEFSPGFMVQVVRALEKGWKVELVTWSSAVSGIYKKKNLEVRYAGRFRIVYLDDFVEELLDL</sequence>
<dbReference type="GO" id="GO:0031267">
    <property type="term" value="F:small GTPase binding"/>
    <property type="evidence" value="ECO:0007669"/>
    <property type="project" value="TreeGrafter"/>
</dbReference>
<feature type="compositionally biased region" description="Basic residues" evidence="1">
    <location>
        <begin position="192"/>
        <end position="208"/>
    </location>
</feature>
<evidence type="ECO:0000313" key="3">
    <source>
        <dbReference type="Proteomes" id="UP000799421"/>
    </source>
</evidence>
<dbReference type="EMBL" id="MU005992">
    <property type="protein sequence ID" value="KAF2859520.1"/>
    <property type="molecule type" value="Genomic_DNA"/>
</dbReference>
<evidence type="ECO:0008006" key="4">
    <source>
        <dbReference type="Google" id="ProtNLM"/>
    </source>
</evidence>
<dbReference type="Gene3D" id="3.40.50.1010">
    <property type="entry name" value="5'-nuclease"/>
    <property type="match status" value="1"/>
</dbReference>
<feature type="compositionally biased region" description="Polar residues" evidence="1">
    <location>
        <begin position="58"/>
        <end position="76"/>
    </location>
</feature>
<dbReference type="CDD" id="cd18724">
    <property type="entry name" value="PIN_LabA-like"/>
    <property type="match status" value="1"/>
</dbReference>
<feature type="region of interest" description="Disordered" evidence="1">
    <location>
        <begin position="55"/>
        <end position="106"/>
    </location>
</feature>
<dbReference type="PANTHER" id="PTHR15837">
    <property type="entry name" value="RAN GUANINE NUCLEOTIDE RELEASE FACTOR"/>
    <property type="match status" value="1"/>
</dbReference>
<evidence type="ECO:0000313" key="2">
    <source>
        <dbReference type="EMBL" id="KAF2859520.1"/>
    </source>
</evidence>
<reference evidence="2" key="1">
    <citation type="journal article" date="2020" name="Stud. Mycol.">
        <title>101 Dothideomycetes genomes: a test case for predicting lifestyles and emergence of pathogens.</title>
        <authorList>
            <person name="Haridas S."/>
            <person name="Albert R."/>
            <person name="Binder M."/>
            <person name="Bloem J."/>
            <person name="Labutti K."/>
            <person name="Salamov A."/>
            <person name="Andreopoulos B."/>
            <person name="Baker S."/>
            <person name="Barry K."/>
            <person name="Bills G."/>
            <person name="Bluhm B."/>
            <person name="Cannon C."/>
            <person name="Castanera R."/>
            <person name="Culley D."/>
            <person name="Daum C."/>
            <person name="Ezra D."/>
            <person name="Gonzalez J."/>
            <person name="Henrissat B."/>
            <person name="Kuo A."/>
            <person name="Liang C."/>
            <person name="Lipzen A."/>
            <person name="Lutzoni F."/>
            <person name="Magnuson J."/>
            <person name="Mondo S."/>
            <person name="Nolan M."/>
            <person name="Ohm R."/>
            <person name="Pangilinan J."/>
            <person name="Park H.-J."/>
            <person name="Ramirez L."/>
            <person name="Alfaro M."/>
            <person name="Sun H."/>
            <person name="Tritt A."/>
            <person name="Yoshinaga Y."/>
            <person name="Zwiers L.-H."/>
            <person name="Turgeon B."/>
            <person name="Goodwin S."/>
            <person name="Spatafora J."/>
            <person name="Crous P."/>
            <person name="Grigoriev I."/>
        </authorList>
    </citation>
    <scope>NUCLEOTIDE SEQUENCE</scope>
    <source>
        <strain evidence="2">CBS 480.64</strain>
    </source>
</reference>
<organism evidence="2 3">
    <name type="scientific">Piedraia hortae CBS 480.64</name>
    <dbReference type="NCBI Taxonomy" id="1314780"/>
    <lineage>
        <taxon>Eukaryota</taxon>
        <taxon>Fungi</taxon>
        <taxon>Dikarya</taxon>
        <taxon>Ascomycota</taxon>
        <taxon>Pezizomycotina</taxon>
        <taxon>Dothideomycetes</taxon>
        <taxon>Dothideomycetidae</taxon>
        <taxon>Capnodiales</taxon>
        <taxon>Piedraiaceae</taxon>
        <taxon>Piedraia</taxon>
    </lineage>
</organism>